<reference evidence="5" key="1">
    <citation type="submission" date="2016-11" db="EMBL/GenBank/DDBJ databases">
        <title>Draft Genome Sequence of Marinobacter hydrocarbonoclasticus strain STW2, a polyaromatic aromatic hydrocarbon degrading and denitrifying bacterium from rhizosphere of Seagrass Enhalus acodoides.</title>
        <authorList>
            <person name="Ling J."/>
            <person name="Dong J."/>
        </authorList>
    </citation>
    <scope>NUCLEOTIDE SEQUENCE [LARGE SCALE GENOMIC DNA]</scope>
    <source>
        <strain evidence="5">STW2</strain>
    </source>
</reference>
<dbReference type="Pfam" id="PF14870">
    <property type="entry name" value="PSII_BNR"/>
    <property type="match status" value="1"/>
</dbReference>
<evidence type="ECO:0000256" key="2">
    <source>
        <dbReference type="ARBA" id="ARBA00023276"/>
    </source>
</evidence>
<dbReference type="GO" id="GO:0009523">
    <property type="term" value="C:photosystem II"/>
    <property type="evidence" value="ECO:0007669"/>
    <property type="project" value="UniProtKB-KW"/>
</dbReference>
<keyword evidence="3" id="KW-0732">Signal</keyword>
<comment type="caution">
    <text evidence="5">The sequence shown here is derived from an EMBL/GenBank/DDBJ whole genome shotgun (WGS) entry which is preliminary data.</text>
</comment>
<dbReference type="RefSeq" id="WP_072678542.1">
    <property type="nucleotide sequence ID" value="NZ_MPKY01000004.1"/>
</dbReference>
<keyword evidence="2" id="KW-0604">Photosystem II</keyword>
<dbReference type="EMBL" id="MPKY01000004">
    <property type="protein sequence ID" value="OJS98053.1"/>
    <property type="molecule type" value="Genomic_DNA"/>
</dbReference>
<protein>
    <recommendedName>
        <fullName evidence="4">Photosynthesis system II assembly factor Ycf48/Hcf136-like domain-containing protein</fullName>
    </recommendedName>
</protein>
<dbReference type="Proteomes" id="UP000183986">
    <property type="component" value="Unassembled WGS sequence"/>
</dbReference>
<dbReference type="PANTHER" id="PTHR47199">
    <property type="entry name" value="PHOTOSYSTEM II STABILITY/ASSEMBLY FACTOR HCF136, CHLOROPLASTIC"/>
    <property type="match status" value="1"/>
</dbReference>
<accession>A0A1M2URQ9</accession>
<evidence type="ECO:0000259" key="4">
    <source>
        <dbReference type="Pfam" id="PF14870"/>
    </source>
</evidence>
<organism evidence="5 6">
    <name type="scientific">Marinobacter nauticus</name>
    <name type="common">Marinobacter hydrocarbonoclasticus</name>
    <name type="synonym">Marinobacter aquaeolei</name>
    <dbReference type="NCBI Taxonomy" id="2743"/>
    <lineage>
        <taxon>Bacteria</taxon>
        <taxon>Pseudomonadati</taxon>
        <taxon>Pseudomonadota</taxon>
        <taxon>Gammaproteobacteria</taxon>
        <taxon>Pseudomonadales</taxon>
        <taxon>Marinobacteraceae</taxon>
        <taxon>Marinobacter</taxon>
    </lineage>
</organism>
<dbReference type="AlphaFoldDB" id="A0A1M2URQ9"/>
<dbReference type="InterPro" id="IPR015943">
    <property type="entry name" value="WD40/YVTN_repeat-like_dom_sf"/>
</dbReference>
<proteinExistence type="predicted"/>
<gene>
    <name evidence="5" type="ORF">BEE62_17255</name>
</gene>
<evidence type="ECO:0000256" key="3">
    <source>
        <dbReference type="SAM" id="SignalP"/>
    </source>
</evidence>
<dbReference type="PANTHER" id="PTHR47199:SF2">
    <property type="entry name" value="PHOTOSYSTEM II STABILITY_ASSEMBLY FACTOR HCF136, CHLOROPLASTIC"/>
    <property type="match status" value="1"/>
</dbReference>
<evidence type="ECO:0000256" key="1">
    <source>
        <dbReference type="ARBA" id="ARBA00022531"/>
    </source>
</evidence>
<dbReference type="InterPro" id="IPR028203">
    <property type="entry name" value="PSII_CF48-like_dom"/>
</dbReference>
<dbReference type="GO" id="GO:0015979">
    <property type="term" value="P:photosynthesis"/>
    <property type="evidence" value="ECO:0007669"/>
    <property type="project" value="UniProtKB-KW"/>
</dbReference>
<dbReference type="SUPFAM" id="SSF110296">
    <property type="entry name" value="Oligoxyloglucan reducing end-specific cellobiohydrolase"/>
    <property type="match status" value="1"/>
</dbReference>
<feature type="chain" id="PRO_5012273554" description="Photosynthesis system II assembly factor Ycf48/Hcf136-like domain-containing protein" evidence="3">
    <location>
        <begin position="25"/>
        <end position="351"/>
    </location>
</feature>
<dbReference type="OrthoDB" id="9813892at2"/>
<keyword evidence="1" id="KW-0602">Photosynthesis</keyword>
<feature type="signal peptide" evidence="3">
    <location>
        <begin position="1"/>
        <end position="24"/>
    </location>
</feature>
<keyword evidence="6" id="KW-1185">Reference proteome</keyword>
<sequence length="351" mass="37669">MKLIAACTGLLLGVGALYPSATLAESLNQPVADPLDRPAMARSDIGTAMLAGVSGNDDYVVAVGERGWIFVRKLSEEEWAQAEVPVSVLLTNVAVEDGNNVWAVGHSGVILHSKDGGKRWTKQLDGNDLAMLMARSASTPEAEQDAEYLVAEGADKPLFDIAYNRAGANMLAVGAYGMALKLDRSEDEWEAIKYELPNPMGAHLYDIDVFNESVLIAGEMGLILFSEDKGETFESIVSPYEGSFFGGCLLSETSFLVFGLNGNVFHTGDAGENWQNLELGTEASITACAVTRDQVILTGQSGEIFHSADHGRTFRGVEINADAPILDLLPLEEEKVLVVGMRGKQIIEVAK</sequence>
<name>A0A1M2URQ9_MARNT</name>
<evidence type="ECO:0000313" key="5">
    <source>
        <dbReference type="EMBL" id="OJS98053.1"/>
    </source>
</evidence>
<evidence type="ECO:0000313" key="6">
    <source>
        <dbReference type="Proteomes" id="UP000183986"/>
    </source>
</evidence>
<dbReference type="Gene3D" id="2.130.10.10">
    <property type="entry name" value="YVTN repeat-like/Quinoprotein amine dehydrogenase"/>
    <property type="match status" value="1"/>
</dbReference>
<feature type="domain" description="Photosynthesis system II assembly factor Ycf48/Hcf136-like" evidence="4">
    <location>
        <begin position="73"/>
        <end position="130"/>
    </location>
</feature>